<dbReference type="SUPFAM" id="SSF51445">
    <property type="entry name" value="(Trans)glycosidases"/>
    <property type="match status" value="1"/>
</dbReference>
<keyword evidence="2" id="KW-0378">Hydrolase</keyword>
<accession>A0A0E2E4B4</accession>
<dbReference type="GO" id="GO:0009254">
    <property type="term" value="P:peptidoglycan turnover"/>
    <property type="evidence" value="ECO:0007669"/>
    <property type="project" value="TreeGrafter"/>
</dbReference>
<reference evidence="5" key="1">
    <citation type="submission" date="2012-01" db="EMBL/GenBank/DDBJ databases">
        <title>The Genome Sequence of Treponema denticola H-22.</title>
        <authorList>
            <consortium name="The Broad Institute Genome Sequencing Platform"/>
            <person name="Earl A."/>
            <person name="Ward D."/>
            <person name="Feldgarden M."/>
            <person name="Gevers D."/>
            <person name="Blanton J.M."/>
            <person name="Fenno C.J."/>
            <person name="Baranova O.V."/>
            <person name="Mathney J."/>
            <person name="Dewhirst F.E."/>
            <person name="Izard J."/>
            <person name="Young S.K."/>
            <person name="Zeng Q."/>
            <person name="Gargeya S."/>
            <person name="Fitzgerald M."/>
            <person name="Haas B."/>
            <person name="Abouelleil A."/>
            <person name="Alvarado L."/>
            <person name="Arachchi H.M."/>
            <person name="Berlin A."/>
            <person name="Chapman S.B."/>
            <person name="Gearin G."/>
            <person name="Goldberg J."/>
            <person name="Griggs A."/>
            <person name="Gujja S."/>
            <person name="Hansen M."/>
            <person name="Heiman D."/>
            <person name="Howarth C."/>
            <person name="Larimer J."/>
            <person name="Lui A."/>
            <person name="MacDonald P.J.P."/>
            <person name="McCowen C."/>
            <person name="Montmayeur A."/>
            <person name="Murphy C."/>
            <person name="Neiman D."/>
            <person name="Pearson M."/>
            <person name="Priest M."/>
            <person name="Roberts A."/>
            <person name="Saif S."/>
            <person name="Shea T."/>
            <person name="Sisk P."/>
            <person name="Stolte C."/>
            <person name="Sykes S."/>
            <person name="Wortman J."/>
            <person name="Nusbaum C."/>
            <person name="Birren B."/>
        </authorList>
    </citation>
    <scope>NUCLEOTIDE SEQUENCE [LARGE SCALE GENOMIC DNA]</scope>
    <source>
        <strain evidence="5">H-22</strain>
    </source>
</reference>
<dbReference type="EMBL" id="AGDV01000012">
    <property type="protein sequence ID" value="EMB33096.1"/>
    <property type="molecule type" value="Genomic_DNA"/>
</dbReference>
<dbReference type="PANTHER" id="PTHR30480">
    <property type="entry name" value="BETA-HEXOSAMINIDASE-RELATED"/>
    <property type="match status" value="1"/>
</dbReference>
<evidence type="ECO:0000256" key="3">
    <source>
        <dbReference type="ARBA" id="ARBA00023295"/>
    </source>
</evidence>
<dbReference type="Pfam" id="PF00933">
    <property type="entry name" value="Glyco_hydro_3"/>
    <property type="match status" value="1"/>
</dbReference>
<sequence length="557" mass="61700">MKTEFSLAKKSILFFLCIFLLAVDLNSASSVKRLPNFYDNVPNEELAAEIVENMTDEELLAQTFMFGWAGQDPGDLLLSWIQDSGLGSIKVFGWNTGDSRKLAKSISILQKKSLEGRFGIPLFVATDQEGGWVRHVKGLTSETPGNLAIGASGIPQDSYYSGYYISREIRALGINLNFAPTVDLLTDHDSSIIGPRSFGDSPHAAGILGAAFVRGSRDAGVLTTAKHFPGHGDTSIDSHGRLPKIDISEETFRNRELIPFKYLIDAGVPAIMTGHLNFSSILPNGEPATFSKYLLTDILRGEMGFKGLIITDDMMMHGAMNFAGGIAKAVKMALEAGNDIIESSTTPRHYQAFWKDNIRAMKEDPQFKERVKDAAFRILLEKLKYFKSDNYVPILPDMEKLDERIPDKEGQKFFLSLAGRATTIVRAADIPFKPEENEDILLVSAYKDFFKYGLKRFPKAKIIEVDSAYYHARNFDTIIFCLSDKYSLGVLQKIMYSYPKKKYIVISVLSPAFLVKVPKVQTAIAIYSYSPASFTAAFGALCGDFIPNGKLPISGIE</sequence>
<dbReference type="Gene3D" id="3.20.20.300">
    <property type="entry name" value="Glycoside hydrolase, family 3, N-terminal domain"/>
    <property type="match status" value="1"/>
</dbReference>
<dbReference type="PATRIC" id="fig|999432.5.peg.1511"/>
<name>A0A0E2E4B4_TREDN</name>
<gene>
    <name evidence="5" type="ORF">HMPREF9726_01457</name>
</gene>
<evidence type="ECO:0000256" key="1">
    <source>
        <dbReference type="ARBA" id="ARBA00005336"/>
    </source>
</evidence>
<comment type="caution">
    <text evidence="5">The sequence shown here is derived from an EMBL/GenBank/DDBJ whole genome shotgun (WGS) entry which is preliminary data.</text>
</comment>
<dbReference type="InterPro" id="IPR050226">
    <property type="entry name" value="NagZ_Beta-hexosaminidase"/>
</dbReference>
<organism evidence="5">
    <name type="scientific">Treponema denticola H-22</name>
    <dbReference type="NCBI Taxonomy" id="999432"/>
    <lineage>
        <taxon>Bacteria</taxon>
        <taxon>Pseudomonadati</taxon>
        <taxon>Spirochaetota</taxon>
        <taxon>Spirochaetia</taxon>
        <taxon>Spirochaetales</taxon>
        <taxon>Treponemataceae</taxon>
        <taxon>Treponema</taxon>
    </lineage>
</organism>
<dbReference type="AlphaFoldDB" id="A0A0E2E4B4"/>
<dbReference type="InterPro" id="IPR001764">
    <property type="entry name" value="Glyco_hydro_3_N"/>
</dbReference>
<dbReference type="Proteomes" id="UP000011705">
    <property type="component" value="Chromosome"/>
</dbReference>
<evidence type="ECO:0000256" key="2">
    <source>
        <dbReference type="ARBA" id="ARBA00022801"/>
    </source>
</evidence>
<comment type="similarity">
    <text evidence="1">Belongs to the glycosyl hydrolase 3 family.</text>
</comment>
<dbReference type="Gene3D" id="3.40.50.1700">
    <property type="entry name" value="Glycoside hydrolase family 3 C-terminal domain"/>
    <property type="match status" value="1"/>
</dbReference>
<dbReference type="HOGENOM" id="CLU_008392_5_3_12"/>
<dbReference type="PANTHER" id="PTHR30480:SF16">
    <property type="entry name" value="GLYCOSIDE HYDROLASE FAMILY 3 DOMAIN PROTEIN"/>
    <property type="match status" value="1"/>
</dbReference>
<dbReference type="InterPro" id="IPR036881">
    <property type="entry name" value="Glyco_hydro_3_C_sf"/>
</dbReference>
<evidence type="ECO:0000313" key="5">
    <source>
        <dbReference type="EMBL" id="EMB33096.1"/>
    </source>
</evidence>
<dbReference type="RefSeq" id="WP_002673372.1">
    <property type="nucleotide sequence ID" value="NZ_CM001795.1"/>
</dbReference>
<feature type="domain" description="Glycoside hydrolase family 3 N-terminal" evidence="4">
    <location>
        <begin position="79"/>
        <end position="377"/>
    </location>
</feature>
<dbReference type="InterPro" id="IPR017853">
    <property type="entry name" value="GH"/>
</dbReference>
<dbReference type="GO" id="GO:0004553">
    <property type="term" value="F:hydrolase activity, hydrolyzing O-glycosyl compounds"/>
    <property type="evidence" value="ECO:0007669"/>
    <property type="project" value="InterPro"/>
</dbReference>
<proteinExistence type="inferred from homology"/>
<protein>
    <recommendedName>
        <fullName evidence="4">Glycoside hydrolase family 3 N-terminal domain-containing protein</fullName>
    </recommendedName>
</protein>
<evidence type="ECO:0000259" key="4">
    <source>
        <dbReference type="Pfam" id="PF00933"/>
    </source>
</evidence>
<keyword evidence="3" id="KW-0326">Glycosidase</keyword>
<dbReference type="InterPro" id="IPR036962">
    <property type="entry name" value="Glyco_hydro_3_N_sf"/>
</dbReference>
<dbReference type="GO" id="GO:0005975">
    <property type="term" value="P:carbohydrate metabolic process"/>
    <property type="evidence" value="ECO:0007669"/>
    <property type="project" value="InterPro"/>
</dbReference>